<evidence type="ECO:0000313" key="1">
    <source>
        <dbReference type="EMBL" id="ALG13438.1"/>
    </source>
</evidence>
<keyword evidence="2" id="KW-1185">Reference proteome</keyword>
<name>A0A0N9I5R9_9PSEU</name>
<organism evidence="1 2">
    <name type="scientific">Kibdelosporangium phytohabitans</name>
    <dbReference type="NCBI Taxonomy" id="860235"/>
    <lineage>
        <taxon>Bacteria</taxon>
        <taxon>Bacillati</taxon>
        <taxon>Actinomycetota</taxon>
        <taxon>Actinomycetes</taxon>
        <taxon>Pseudonocardiales</taxon>
        <taxon>Pseudonocardiaceae</taxon>
        <taxon>Kibdelosporangium</taxon>
    </lineage>
</organism>
<evidence type="ECO:0000313" key="2">
    <source>
        <dbReference type="Proteomes" id="UP000063699"/>
    </source>
</evidence>
<accession>A0A0N9I5R9</accession>
<dbReference type="KEGG" id="kphy:AOZ06_47160"/>
<dbReference type="STRING" id="860235.AOZ06_47160"/>
<dbReference type="EMBL" id="CP012752">
    <property type="protein sequence ID" value="ALG13438.1"/>
    <property type="molecule type" value="Genomic_DNA"/>
</dbReference>
<gene>
    <name evidence="1" type="ORF">AOZ06_47160</name>
</gene>
<sequence>MIPFTAETVGRLYPLAFVSATQTPTGVAALLASLNLHAHGAHVVTQSQASSRLVCGLVPAQRDESVLGPSIPDGPSYHPLLREAIRVTGAWYPLAISQSLAFVAAARQIHVPSVLVLNESADLRSLLLIPQDERPTFVATDLRDLFRHQPIADCDAHYWECEGWIATVTHGRLRLYPGPPSTLGAGARVMCAAAWNFRGADLDIDSAVELFTSLAA</sequence>
<dbReference type="Proteomes" id="UP000063699">
    <property type="component" value="Chromosome"/>
</dbReference>
<dbReference type="AlphaFoldDB" id="A0A0N9I5R9"/>
<proteinExistence type="predicted"/>
<reference evidence="1 2" key="1">
    <citation type="submission" date="2015-07" db="EMBL/GenBank/DDBJ databases">
        <title>Genome sequencing of Kibdelosporangium phytohabitans.</title>
        <authorList>
            <person name="Qin S."/>
            <person name="Xing K."/>
        </authorList>
    </citation>
    <scope>NUCLEOTIDE SEQUENCE [LARGE SCALE GENOMIC DNA]</scope>
    <source>
        <strain evidence="1 2">KLBMP1111</strain>
    </source>
</reference>
<protein>
    <submittedName>
        <fullName evidence="1">Uncharacterized protein</fullName>
    </submittedName>
</protein>